<keyword evidence="10" id="KW-1185">Reference proteome</keyword>
<evidence type="ECO:0000256" key="7">
    <source>
        <dbReference type="HAMAP-Rule" id="MF_00227"/>
    </source>
</evidence>
<reference evidence="9 10" key="1">
    <citation type="submission" date="2018-10" db="EMBL/GenBank/DDBJ databases">
        <authorList>
            <person name="Chen W.-M."/>
        </authorList>
    </citation>
    <scope>NUCLEOTIDE SEQUENCE [LARGE SCALE GENOMIC DNA]</scope>
    <source>
        <strain evidence="9 10">H-5</strain>
    </source>
</reference>
<sequence length="121" mass="13688">MKTSGFPRQARITKTDDFSSVFSLRKRLTGHFLAIHYAHAVGGEARIGLVVGKKTARRAISRNYMKRVLRELFRKTRCALPAFELVVRAQKPFSDTDYAVVEQEFAALLARLPRPKPQADA</sequence>
<dbReference type="RefSeq" id="WP_123236662.1">
    <property type="nucleotide sequence ID" value="NZ_RJVP01000002.1"/>
</dbReference>
<dbReference type="PROSITE" id="PS00648">
    <property type="entry name" value="RIBONUCLEASE_P"/>
    <property type="match status" value="1"/>
</dbReference>
<evidence type="ECO:0000256" key="5">
    <source>
        <dbReference type="ARBA" id="ARBA00022801"/>
    </source>
</evidence>
<dbReference type="EMBL" id="RJVP01000002">
    <property type="protein sequence ID" value="ROH86853.1"/>
    <property type="molecule type" value="Genomic_DNA"/>
</dbReference>
<dbReference type="EC" id="3.1.26.5" evidence="7 8"/>
<comment type="function">
    <text evidence="1 7">RNaseP catalyzes the removal of the 5'-leader sequence from pre-tRNA to produce the mature 5'-terminus. It can also cleave other RNA substrates such as 4.5S RNA. The protein component plays an auxiliary but essential role in vivo by binding to the 5'-leader sequence and broadening the substrate specificity of the ribozyme.</text>
</comment>
<dbReference type="PANTHER" id="PTHR33992:SF1">
    <property type="entry name" value="RIBONUCLEASE P PROTEIN COMPONENT"/>
    <property type="match status" value="1"/>
</dbReference>
<gene>
    <name evidence="7 9" type="primary">rnpA</name>
    <name evidence="9" type="ORF">ED236_03865</name>
</gene>
<comment type="caution">
    <text evidence="9">The sequence shown here is derived from an EMBL/GenBank/DDBJ whole genome shotgun (WGS) entry which is preliminary data.</text>
</comment>
<dbReference type="GO" id="GO:0030677">
    <property type="term" value="C:ribonuclease P complex"/>
    <property type="evidence" value="ECO:0007669"/>
    <property type="project" value="TreeGrafter"/>
</dbReference>
<accession>A0A3N0V2A6</accession>
<evidence type="ECO:0000256" key="8">
    <source>
        <dbReference type="NCBIfam" id="TIGR00188"/>
    </source>
</evidence>
<evidence type="ECO:0000256" key="3">
    <source>
        <dbReference type="ARBA" id="ARBA00022722"/>
    </source>
</evidence>
<comment type="catalytic activity">
    <reaction evidence="7">
        <text>Endonucleolytic cleavage of RNA, removing 5'-extranucleotides from tRNA precursor.</text>
        <dbReference type="EC" id="3.1.26.5"/>
    </reaction>
</comment>
<evidence type="ECO:0000256" key="2">
    <source>
        <dbReference type="ARBA" id="ARBA00022694"/>
    </source>
</evidence>
<dbReference type="GO" id="GO:0042781">
    <property type="term" value="F:3'-tRNA processing endoribonuclease activity"/>
    <property type="evidence" value="ECO:0007669"/>
    <property type="project" value="TreeGrafter"/>
</dbReference>
<protein>
    <recommendedName>
        <fullName evidence="7 8">Ribonuclease P protein component</fullName>
        <shortName evidence="7">RNase P protein</shortName>
        <shortName evidence="7">RNaseP protein</shortName>
        <ecNumber evidence="7 8">3.1.26.5</ecNumber>
    </recommendedName>
    <alternativeName>
        <fullName evidence="7">Protein C5</fullName>
    </alternativeName>
</protein>
<dbReference type="Pfam" id="PF00825">
    <property type="entry name" value="Ribonuclease_P"/>
    <property type="match status" value="1"/>
</dbReference>
<dbReference type="InterPro" id="IPR000100">
    <property type="entry name" value="RNase_P"/>
</dbReference>
<keyword evidence="5 7" id="KW-0378">Hydrolase</keyword>
<dbReference type="GO" id="GO:0000049">
    <property type="term" value="F:tRNA binding"/>
    <property type="evidence" value="ECO:0007669"/>
    <property type="project" value="UniProtKB-UniRule"/>
</dbReference>
<dbReference type="PANTHER" id="PTHR33992">
    <property type="entry name" value="RIBONUCLEASE P PROTEIN COMPONENT"/>
    <property type="match status" value="1"/>
</dbReference>
<name>A0A3N0V2A6_9PROT</name>
<dbReference type="GO" id="GO:0001682">
    <property type="term" value="P:tRNA 5'-leader removal"/>
    <property type="evidence" value="ECO:0007669"/>
    <property type="project" value="UniProtKB-UniRule"/>
</dbReference>
<evidence type="ECO:0000256" key="1">
    <source>
        <dbReference type="ARBA" id="ARBA00002663"/>
    </source>
</evidence>
<comment type="similarity">
    <text evidence="7">Belongs to the RnpA family.</text>
</comment>
<comment type="subunit">
    <text evidence="7">Consists of a catalytic RNA component (M1 or rnpB) and a protein subunit.</text>
</comment>
<keyword evidence="6 7" id="KW-0694">RNA-binding</keyword>
<dbReference type="HAMAP" id="MF_00227">
    <property type="entry name" value="RNase_P"/>
    <property type="match status" value="1"/>
</dbReference>
<proteinExistence type="inferred from homology"/>
<dbReference type="InterPro" id="IPR014721">
    <property type="entry name" value="Ribsml_uS5_D2-typ_fold_subgr"/>
</dbReference>
<evidence type="ECO:0000256" key="6">
    <source>
        <dbReference type="ARBA" id="ARBA00022884"/>
    </source>
</evidence>
<dbReference type="InterPro" id="IPR020568">
    <property type="entry name" value="Ribosomal_Su5_D2-typ_SF"/>
</dbReference>
<evidence type="ECO:0000313" key="10">
    <source>
        <dbReference type="Proteomes" id="UP000275137"/>
    </source>
</evidence>
<dbReference type="Gene3D" id="3.30.230.10">
    <property type="match status" value="1"/>
</dbReference>
<dbReference type="AlphaFoldDB" id="A0A3N0V2A6"/>
<dbReference type="NCBIfam" id="TIGR00188">
    <property type="entry name" value="rnpA"/>
    <property type="match status" value="1"/>
</dbReference>
<keyword evidence="3 7" id="KW-0540">Nuclease</keyword>
<dbReference type="GO" id="GO:0004526">
    <property type="term" value="F:ribonuclease P activity"/>
    <property type="evidence" value="ECO:0007669"/>
    <property type="project" value="UniProtKB-UniRule"/>
</dbReference>
<keyword evidence="4 7" id="KW-0255">Endonuclease</keyword>
<evidence type="ECO:0000256" key="4">
    <source>
        <dbReference type="ARBA" id="ARBA00022759"/>
    </source>
</evidence>
<organism evidence="9 10">
    <name type="scientific">Pseudomethylobacillus aquaticus</name>
    <dbReference type="NCBI Taxonomy" id="2676064"/>
    <lineage>
        <taxon>Bacteria</taxon>
        <taxon>Pseudomonadati</taxon>
        <taxon>Pseudomonadota</taxon>
        <taxon>Betaproteobacteria</taxon>
        <taxon>Nitrosomonadales</taxon>
        <taxon>Methylophilaceae</taxon>
        <taxon>Pseudomethylobacillus</taxon>
    </lineage>
</organism>
<dbReference type="SUPFAM" id="SSF54211">
    <property type="entry name" value="Ribosomal protein S5 domain 2-like"/>
    <property type="match status" value="1"/>
</dbReference>
<dbReference type="Proteomes" id="UP000275137">
    <property type="component" value="Unassembled WGS sequence"/>
</dbReference>
<evidence type="ECO:0000313" key="9">
    <source>
        <dbReference type="EMBL" id="ROH86853.1"/>
    </source>
</evidence>
<dbReference type="InterPro" id="IPR020539">
    <property type="entry name" value="RNase_P_CS"/>
</dbReference>
<keyword evidence="2 7" id="KW-0819">tRNA processing</keyword>